<dbReference type="Gene3D" id="3.40.50.720">
    <property type="entry name" value="NAD(P)-binding Rossmann-like Domain"/>
    <property type="match status" value="1"/>
</dbReference>
<dbReference type="SMART" id="SM00822">
    <property type="entry name" value="PKS_KR"/>
    <property type="match status" value="1"/>
</dbReference>
<feature type="domain" description="Ketoreductase" evidence="3">
    <location>
        <begin position="7"/>
        <end position="192"/>
    </location>
</feature>
<comment type="caution">
    <text evidence="4">The sequence shown here is derived from an EMBL/GenBank/DDBJ whole genome shotgun (WGS) entry which is preliminary data.</text>
</comment>
<proteinExistence type="inferred from homology"/>
<dbReference type="InterPro" id="IPR050259">
    <property type="entry name" value="SDR"/>
</dbReference>
<dbReference type="InterPro" id="IPR020904">
    <property type="entry name" value="Sc_DH/Rdtase_CS"/>
</dbReference>
<dbReference type="Pfam" id="PF13561">
    <property type="entry name" value="adh_short_C2"/>
    <property type="match status" value="1"/>
</dbReference>
<dbReference type="PRINTS" id="PR00080">
    <property type="entry name" value="SDRFAMILY"/>
</dbReference>
<evidence type="ECO:0000256" key="2">
    <source>
        <dbReference type="ARBA" id="ARBA00023002"/>
    </source>
</evidence>
<dbReference type="InterPro" id="IPR036291">
    <property type="entry name" value="NAD(P)-bd_dom_sf"/>
</dbReference>
<dbReference type="GO" id="GO:0016491">
    <property type="term" value="F:oxidoreductase activity"/>
    <property type="evidence" value="ECO:0007669"/>
    <property type="project" value="UniProtKB-KW"/>
</dbReference>
<dbReference type="InterPro" id="IPR002347">
    <property type="entry name" value="SDR_fam"/>
</dbReference>
<organism evidence="4 5">
    <name type="scientific">Mangrovihabitans endophyticus</name>
    <dbReference type="NCBI Taxonomy" id="1751298"/>
    <lineage>
        <taxon>Bacteria</taxon>
        <taxon>Bacillati</taxon>
        <taxon>Actinomycetota</taxon>
        <taxon>Actinomycetes</taxon>
        <taxon>Micromonosporales</taxon>
        <taxon>Micromonosporaceae</taxon>
        <taxon>Mangrovihabitans</taxon>
    </lineage>
</organism>
<evidence type="ECO:0000259" key="3">
    <source>
        <dbReference type="SMART" id="SM00822"/>
    </source>
</evidence>
<dbReference type="GO" id="GO:0032787">
    <property type="term" value="P:monocarboxylic acid metabolic process"/>
    <property type="evidence" value="ECO:0007669"/>
    <property type="project" value="UniProtKB-ARBA"/>
</dbReference>
<evidence type="ECO:0000313" key="5">
    <source>
        <dbReference type="Proteomes" id="UP000656042"/>
    </source>
</evidence>
<evidence type="ECO:0000256" key="1">
    <source>
        <dbReference type="ARBA" id="ARBA00006484"/>
    </source>
</evidence>
<keyword evidence="5" id="KW-1185">Reference proteome</keyword>
<dbReference type="FunFam" id="3.40.50.720:FF:000173">
    <property type="entry name" value="3-oxoacyl-[acyl-carrier protein] reductase"/>
    <property type="match status" value="1"/>
</dbReference>
<dbReference type="InterPro" id="IPR057326">
    <property type="entry name" value="KR_dom"/>
</dbReference>
<sequence>MATSVRPVAIVSGGSRGIGRAVVHRLARDGLDVAFCYRADRDAAARVVKEADEFGGRTLARQVDVADAAQVRDFVTAAEDALGPVRAVVTSAGITRDKPLAVMDDADWHAVLDTNLTGVYHLCRAAILSLIRQRGGCVVTMASIAGVHGSATQSNYSASKAGILGFTKALAKEYGRYGVRANAVAPGLIDTDMTGAMSDKARQQILSRVPLARFGTAAEVAALVSFLISDDARYLTGQVVGLDGGLVV</sequence>
<gene>
    <name evidence="4" type="primary">fabG</name>
    <name evidence="4" type="ORF">GCM10012284_07450</name>
</gene>
<name>A0A8J3FMU5_9ACTN</name>
<dbReference type="NCBIfam" id="NF009466">
    <property type="entry name" value="PRK12826.1-2"/>
    <property type="match status" value="1"/>
</dbReference>
<dbReference type="RefSeq" id="WP_189077558.1">
    <property type="nucleotide sequence ID" value="NZ_BMMX01000001.1"/>
</dbReference>
<dbReference type="PANTHER" id="PTHR42879:SF2">
    <property type="entry name" value="3-OXOACYL-[ACYL-CARRIER-PROTEIN] REDUCTASE FABG"/>
    <property type="match status" value="1"/>
</dbReference>
<reference evidence="4" key="2">
    <citation type="submission" date="2020-09" db="EMBL/GenBank/DDBJ databases">
        <authorList>
            <person name="Sun Q."/>
            <person name="Zhou Y."/>
        </authorList>
    </citation>
    <scope>NUCLEOTIDE SEQUENCE</scope>
    <source>
        <strain evidence="4">CGMCC 4.7299</strain>
    </source>
</reference>
<dbReference type="PROSITE" id="PS00061">
    <property type="entry name" value="ADH_SHORT"/>
    <property type="match status" value="1"/>
</dbReference>
<dbReference type="PRINTS" id="PR00081">
    <property type="entry name" value="GDHRDH"/>
</dbReference>
<reference evidence="4" key="1">
    <citation type="journal article" date="2014" name="Int. J. Syst. Evol. Microbiol.">
        <title>Complete genome sequence of Corynebacterium casei LMG S-19264T (=DSM 44701T), isolated from a smear-ripened cheese.</title>
        <authorList>
            <consortium name="US DOE Joint Genome Institute (JGI-PGF)"/>
            <person name="Walter F."/>
            <person name="Albersmeier A."/>
            <person name="Kalinowski J."/>
            <person name="Ruckert C."/>
        </authorList>
    </citation>
    <scope>NUCLEOTIDE SEQUENCE</scope>
    <source>
        <strain evidence="4">CGMCC 4.7299</strain>
    </source>
</reference>
<protein>
    <submittedName>
        <fullName evidence="4">3-oxoacyl-[acyl-carrier-protein] reductase</fullName>
    </submittedName>
</protein>
<dbReference type="SUPFAM" id="SSF51735">
    <property type="entry name" value="NAD(P)-binding Rossmann-fold domains"/>
    <property type="match status" value="1"/>
</dbReference>
<dbReference type="PANTHER" id="PTHR42879">
    <property type="entry name" value="3-OXOACYL-(ACYL-CARRIER-PROTEIN) REDUCTASE"/>
    <property type="match status" value="1"/>
</dbReference>
<comment type="similarity">
    <text evidence="1">Belongs to the short-chain dehydrogenases/reductases (SDR) family.</text>
</comment>
<evidence type="ECO:0000313" key="4">
    <source>
        <dbReference type="EMBL" id="GGK75972.1"/>
    </source>
</evidence>
<dbReference type="EMBL" id="BMMX01000001">
    <property type="protein sequence ID" value="GGK75972.1"/>
    <property type="molecule type" value="Genomic_DNA"/>
</dbReference>
<dbReference type="AlphaFoldDB" id="A0A8J3FMU5"/>
<keyword evidence="2" id="KW-0560">Oxidoreductase</keyword>
<accession>A0A8J3FMU5</accession>
<dbReference type="Proteomes" id="UP000656042">
    <property type="component" value="Unassembled WGS sequence"/>
</dbReference>